<evidence type="ECO:0000313" key="2">
    <source>
        <dbReference type="Proteomes" id="UP000242660"/>
    </source>
</evidence>
<organism evidence="1 2">
    <name type="scientific">Candidatus Pandoraea novymonadis</name>
    <dbReference type="NCBI Taxonomy" id="1808959"/>
    <lineage>
        <taxon>Bacteria</taxon>
        <taxon>Pseudomonadati</taxon>
        <taxon>Pseudomonadota</taxon>
        <taxon>Betaproteobacteria</taxon>
        <taxon>Burkholderiales</taxon>
        <taxon>Burkholderiaceae</taxon>
        <taxon>Pandoraea</taxon>
    </lineage>
</organism>
<proteinExistence type="predicted"/>
<protein>
    <submittedName>
        <fullName evidence="1">Uncharacterized protein</fullName>
    </submittedName>
</protein>
<evidence type="ECO:0000313" key="1">
    <source>
        <dbReference type="EMBL" id="PSB92094.1"/>
    </source>
</evidence>
<reference evidence="1 2" key="1">
    <citation type="journal article" date="2017" name="Front. Microbiol.">
        <title>Genome of Ca. Pandoraea novymonadis, an Endosymbiotic Bacterium of the Trypanosomatid Novymonas esmeraldas.</title>
        <authorList>
            <person name="Kostygov A.Y."/>
            <person name="Butenko A."/>
            <person name="Nenarokova A."/>
            <person name="Tashyreva D."/>
            <person name="Flegontov P."/>
            <person name="Lukes J."/>
            <person name="Yurchenko V."/>
        </authorList>
    </citation>
    <scope>NUCLEOTIDE SEQUENCE [LARGE SCALE GENOMIC DNA]</scope>
    <source>
        <strain evidence="1 2">E262</strain>
    </source>
</reference>
<comment type="caution">
    <text evidence="1">The sequence shown here is derived from an EMBL/GenBank/DDBJ whole genome shotgun (WGS) entry which is preliminary data.</text>
</comment>
<dbReference type="EMBL" id="MUHY01000001">
    <property type="protein sequence ID" value="PSB92094.1"/>
    <property type="molecule type" value="Genomic_DNA"/>
</dbReference>
<accession>A0ABX5FEG0</accession>
<dbReference type="Proteomes" id="UP000242660">
    <property type="component" value="Unassembled WGS sequence"/>
</dbReference>
<keyword evidence="2" id="KW-1185">Reference proteome</keyword>
<sequence length="84" mass="9865">MHFQRNHYKKYQLLTDNDLKFFDIRTRISYGGKQAYFIGEKPIAPLGENKKGTFPLGRNLFSKFGWIIKQKNLITTQLPWPACS</sequence>
<name>A0ABX5FEG0_9BURK</name>
<gene>
    <name evidence="1" type="ORF">BZL35_00321</name>
</gene>